<reference evidence="6" key="1">
    <citation type="submission" date="2015-10" db="EMBL/GenBank/DDBJ databases">
        <authorList>
            <person name="Devillers H."/>
        </authorList>
    </citation>
    <scope>NUCLEOTIDE SEQUENCE [LARGE SCALE GENOMIC DNA]</scope>
</reference>
<evidence type="ECO:0000256" key="4">
    <source>
        <dbReference type="ARBA" id="ARBA00035274"/>
    </source>
</evidence>
<evidence type="ECO:0000256" key="2">
    <source>
        <dbReference type="ARBA" id="ARBA00022980"/>
    </source>
</evidence>
<keyword evidence="3" id="KW-0687">Ribonucleoprotein</keyword>
<evidence type="ECO:0000313" key="6">
    <source>
        <dbReference type="Proteomes" id="UP000236544"/>
    </source>
</evidence>
<dbReference type="HAMAP" id="MF_00391">
    <property type="entry name" value="Ribosomal_bL34"/>
    <property type="match status" value="1"/>
</dbReference>
<comment type="similarity">
    <text evidence="1">Belongs to the bacterial ribosomal protein bL34 family.</text>
</comment>
<evidence type="ECO:0000313" key="5">
    <source>
        <dbReference type="EMBL" id="CUS25056.1"/>
    </source>
</evidence>
<dbReference type="NCBIfam" id="TIGR01030">
    <property type="entry name" value="rpmH_bact"/>
    <property type="match status" value="1"/>
</dbReference>
<dbReference type="PANTHER" id="PTHR14503:SF4">
    <property type="entry name" value="LARGE RIBOSOMAL SUBUNIT PROTEIN BL34M"/>
    <property type="match status" value="1"/>
</dbReference>
<name>A0A0P1KYD7_9SACH</name>
<accession>A0A0P1KYD7</accession>
<organism evidence="5 6">
    <name type="scientific">Lachancea quebecensis</name>
    <dbReference type="NCBI Taxonomy" id="1654605"/>
    <lineage>
        <taxon>Eukaryota</taxon>
        <taxon>Fungi</taxon>
        <taxon>Dikarya</taxon>
        <taxon>Ascomycota</taxon>
        <taxon>Saccharomycotina</taxon>
        <taxon>Saccharomycetes</taxon>
        <taxon>Saccharomycetales</taxon>
        <taxon>Saccharomycetaceae</taxon>
        <taxon>Lachancea</taxon>
    </lineage>
</organism>
<dbReference type="FunFam" id="1.10.287.3980:FF:000001">
    <property type="entry name" value="Mitochondrial ribosomal protein L34"/>
    <property type="match status" value="1"/>
</dbReference>
<dbReference type="EMBL" id="LN890552">
    <property type="protein sequence ID" value="CUS25056.1"/>
    <property type="molecule type" value="Genomic_DNA"/>
</dbReference>
<protein>
    <recommendedName>
        <fullName evidence="4">Large ribosomal subunit protein bL34m</fullName>
    </recommendedName>
</protein>
<dbReference type="GO" id="GO:0005762">
    <property type="term" value="C:mitochondrial large ribosomal subunit"/>
    <property type="evidence" value="ECO:0007669"/>
    <property type="project" value="TreeGrafter"/>
</dbReference>
<proteinExistence type="inferred from homology"/>
<evidence type="ECO:0000256" key="1">
    <source>
        <dbReference type="ARBA" id="ARBA00010111"/>
    </source>
</evidence>
<dbReference type="Gene3D" id="1.10.287.3980">
    <property type="match status" value="1"/>
</dbReference>
<keyword evidence="6" id="KW-1185">Reference proteome</keyword>
<evidence type="ECO:0000256" key="3">
    <source>
        <dbReference type="ARBA" id="ARBA00023274"/>
    </source>
</evidence>
<dbReference type="AlphaFoldDB" id="A0A0P1KYD7"/>
<dbReference type="Proteomes" id="UP000236544">
    <property type="component" value="Unassembled WGS sequence"/>
</dbReference>
<sequence length="112" mass="13013">MSFIYNRLFQFSARRNLSSLSSFSPLNAISCRPSVLQATAPMAAERSLQGSSPFFSALFGFTQRRWKSRGNTYQPSTLKRKRRVGFLARAKSKQGYKVLKRRREKGRWYLTH</sequence>
<dbReference type="OrthoDB" id="431691at2759"/>
<dbReference type="GO" id="GO:0006412">
    <property type="term" value="P:translation"/>
    <property type="evidence" value="ECO:0007669"/>
    <property type="project" value="InterPro"/>
</dbReference>
<dbReference type="PANTHER" id="PTHR14503">
    <property type="entry name" value="MITOCHONDRIAL RIBOSOMAL PROTEIN 34 FAMILY MEMBER"/>
    <property type="match status" value="1"/>
</dbReference>
<dbReference type="Pfam" id="PF00468">
    <property type="entry name" value="Ribosomal_L34"/>
    <property type="match status" value="1"/>
</dbReference>
<dbReference type="InterPro" id="IPR000271">
    <property type="entry name" value="Ribosomal_bL34"/>
</dbReference>
<dbReference type="GO" id="GO:0003735">
    <property type="term" value="F:structural constituent of ribosome"/>
    <property type="evidence" value="ECO:0007669"/>
    <property type="project" value="InterPro"/>
</dbReference>
<keyword evidence="2" id="KW-0689">Ribosomal protein</keyword>
<gene>
    <name evidence="5" type="ORF">LAQU0_S25e00892g</name>
</gene>